<evidence type="ECO:0000259" key="7">
    <source>
        <dbReference type="Pfam" id="PF14322"/>
    </source>
</evidence>
<dbReference type="Gene3D" id="1.25.40.390">
    <property type="match status" value="1"/>
</dbReference>
<dbReference type="RefSeq" id="WP_345272927.1">
    <property type="nucleotide sequence ID" value="NZ_BAABJH010000001.1"/>
</dbReference>
<dbReference type="Pfam" id="PF07980">
    <property type="entry name" value="SusD_RagB"/>
    <property type="match status" value="1"/>
</dbReference>
<protein>
    <submittedName>
        <fullName evidence="8">RagB/SusD family nutrient uptake outer membrane protein</fullName>
    </submittedName>
</protein>
<name>A0ABP9EX73_9FLAO</name>
<proteinExistence type="inferred from homology"/>
<dbReference type="InterPro" id="IPR012944">
    <property type="entry name" value="SusD_RagB_dom"/>
</dbReference>
<comment type="similarity">
    <text evidence="2">Belongs to the SusD family.</text>
</comment>
<dbReference type="Pfam" id="PF14322">
    <property type="entry name" value="SusD-like_3"/>
    <property type="match status" value="1"/>
</dbReference>
<feature type="domain" description="RagB/SusD" evidence="6">
    <location>
        <begin position="313"/>
        <end position="580"/>
    </location>
</feature>
<dbReference type="InterPro" id="IPR011990">
    <property type="entry name" value="TPR-like_helical_dom_sf"/>
</dbReference>
<evidence type="ECO:0000256" key="2">
    <source>
        <dbReference type="ARBA" id="ARBA00006275"/>
    </source>
</evidence>
<dbReference type="PROSITE" id="PS51257">
    <property type="entry name" value="PROKAR_LIPOPROTEIN"/>
    <property type="match status" value="1"/>
</dbReference>
<sequence length="580" mass="67219">MKKITQILIVTITVFSISGCNDDFLDLKPQDAVSEADVWQDLNLIELYVNDRYNELPHGFPQWAGGLRMTGITDESYHMHEARFLDKYTQGGLTSGSLNMYYFNGFWLDAYRAIRNNNIFLENISNFSEEGTEDRIKQLTAEIRFLRAYFYTELIARYGGVPLVKSTFELGSSFDIQRSSFEECVQFIVEELNMAIEGLSNKDEAVELEFGRITKGAAMGLKIRALLFNASPLFNETNDQTKWQHVSDACEELFDLGQYNLSADYQGLFLSAMNPEVIFFKQFINQFGFELVDEVSDFYFHYRGGHSIDEWRFPNGDGGWISENPRQEFIDQYEMTFSGVIPVLGYSGNSSNLTPIINPEAFDYNPNQPYANRDPRLGYSVLHDGNQFKGRELEFWDGGKDSRNTDVDFWWNGSRLGYGIRKSLDESWSLDSGTGSNQPWIYMRLAEFYLTYAEAQYHLNNLPVAVEYVNKVRSRQDVNMPPIDASGDLLRKIKHERKIELAFESNRWYDARRWLDAEVDFAKDIVGVEIIRNPLDASKSYRYFYFEDGIGNRSFPQNHYLWPIPIEEIQKSNLEQNPDY</sequence>
<evidence type="ECO:0000256" key="3">
    <source>
        <dbReference type="ARBA" id="ARBA00022729"/>
    </source>
</evidence>
<feature type="domain" description="SusD-like N-terminal" evidence="7">
    <location>
        <begin position="23"/>
        <end position="221"/>
    </location>
</feature>
<keyword evidence="3" id="KW-0732">Signal</keyword>
<keyword evidence="5" id="KW-0998">Cell outer membrane</keyword>
<evidence type="ECO:0000313" key="8">
    <source>
        <dbReference type="EMBL" id="GAA4888058.1"/>
    </source>
</evidence>
<evidence type="ECO:0000259" key="6">
    <source>
        <dbReference type="Pfam" id="PF07980"/>
    </source>
</evidence>
<gene>
    <name evidence="8" type="ORF">GCM10023311_09910</name>
</gene>
<reference evidence="9" key="1">
    <citation type="journal article" date="2019" name="Int. J. Syst. Evol. Microbiol.">
        <title>The Global Catalogue of Microorganisms (GCM) 10K type strain sequencing project: providing services to taxonomists for standard genome sequencing and annotation.</title>
        <authorList>
            <consortium name="The Broad Institute Genomics Platform"/>
            <consortium name="The Broad Institute Genome Sequencing Center for Infectious Disease"/>
            <person name="Wu L."/>
            <person name="Ma J."/>
        </authorList>
    </citation>
    <scope>NUCLEOTIDE SEQUENCE [LARGE SCALE GENOMIC DNA]</scope>
    <source>
        <strain evidence="9">JCM 18274</strain>
    </source>
</reference>
<accession>A0ABP9EX73</accession>
<evidence type="ECO:0000256" key="5">
    <source>
        <dbReference type="ARBA" id="ARBA00023237"/>
    </source>
</evidence>
<keyword evidence="4" id="KW-0472">Membrane</keyword>
<dbReference type="EMBL" id="BAABJH010000001">
    <property type="protein sequence ID" value="GAA4888058.1"/>
    <property type="molecule type" value="Genomic_DNA"/>
</dbReference>
<evidence type="ECO:0000256" key="1">
    <source>
        <dbReference type="ARBA" id="ARBA00004442"/>
    </source>
</evidence>
<comment type="caution">
    <text evidence="8">The sequence shown here is derived from an EMBL/GenBank/DDBJ whole genome shotgun (WGS) entry which is preliminary data.</text>
</comment>
<keyword evidence="9" id="KW-1185">Reference proteome</keyword>
<dbReference type="CDD" id="cd08977">
    <property type="entry name" value="SusD"/>
    <property type="match status" value="1"/>
</dbReference>
<dbReference type="SUPFAM" id="SSF48452">
    <property type="entry name" value="TPR-like"/>
    <property type="match status" value="1"/>
</dbReference>
<evidence type="ECO:0000313" key="9">
    <source>
        <dbReference type="Proteomes" id="UP001500433"/>
    </source>
</evidence>
<dbReference type="InterPro" id="IPR033985">
    <property type="entry name" value="SusD-like_N"/>
</dbReference>
<dbReference type="Proteomes" id="UP001500433">
    <property type="component" value="Unassembled WGS sequence"/>
</dbReference>
<comment type="subcellular location">
    <subcellularLocation>
        <location evidence="1">Cell outer membrane</location>
    </subcellularLocation>
</comment>
<organism evidence="8 9">
    <name type="scientific">Flaviramulus aquimarinus</name>
    <dbReference type="NCBI Taxonomy" id="1170456"/>
    <lineage>
        <taxon>Bacteria</taxon>
        <taxon>Pseudomonadati</taxon>
        <taxon>Bacteroidota</taxon>
        <taxon>Flavobacteriia</taxon>
        <taxon>Flavobacteriales</taxon>
        <taxon>Flavobacteriaceae</taxon>
        <taxon>Flaviramulus</taxon>
    </lineage>
</organism>
<evidence type="ECO:0000256" key="4">
    <source>
        <dbReference type="ARBA" id="ARBA00023136"/>
    </source>
</evidence>